<feature type="domain" description="UVR" evidence="1">
    <location>
        <begin position="20"/>
        <end position="45"/>
    </location>
</feature>
<accession>A0A0S2W121</accession>
<proteinExistence type="predicted"/>
<reference evidence="2 3" key="1">
    <citation type="journal article" date="2015" name="Nat. Commun.">
        <title>Production of butyrate from lysine and the Amadori product fructoselysine by a human gut commensal.</title>
        <authorList>
            <person name="Bui T.P."/>
            <person name="Ritari J."/>
            <person name="Boeren S."/>
            <person name="de Waard P."/>
            <person name="Plugge C.M."/>
            <person name="de Vos W.M."/>
        </authorList>
    </citation>
    <scope>NUCLEOTIDE SEQUENCE [LARGE SCALE GENOMIC DNA]</scope>
    <source>
        <strain evidence="2 3">AF211</strain>
    </source>
</reference>
<dbReference type="RefSeq" id="WP_158453358.1">
    <property type="nucleotide sequence ID" value="NZ_CP011307.1"/>
</dbReference>
<evidence type="ECO:0000313" key="2">
    <source>
        <dbReference type="EMBL" id="ALP92930.1"/>
    </source>
</evidence>
<evidence type="ECO:0000259" key="1">
    <source>
        <dbReference type="PROSITE" id="PS50151"/>
    </source>
</evidence>
<dbReference type="STRING" id="1297617.IB211_00535c"/>
<evidence type="ECO:0000313" key="3">
    <source>
        <dbReference type="Proteomes" id="UP000064844"/>
    </source>
</evidence>
<name>A0A0S2W121_9FIRM</name>
<gene>
    <name evidence="2" type="ORF">IB211_00535c</name>
</gene>
<protein>
    <recommendedName>
        <fullName evidence="1">UVR domain-containing protein</fullName>
    </recommendedName>
</protein>
<organism evidence="2 3">
    <name type="scientific">Intestinimonas butyriciproducens</name>
    <dbReference type="NCBI Taxonomy" id="1297617"/>
    <lineage>
        <taxon>Bacteria</taxon>
        <taxon>Bacillati</taxon>
        <taxon>Bacillota</taxon>
        <taxon>Clostridia</taxon>
        <taxon>Eubacteriales</taxon>
        <taxon>Intestinimonas</taxon>
    </lineage>
</organism>
<sequence>MPRGCEIIRGPHVALPHGAMREASKRLEFEYAAVLRDRIIELRGQ</sequence>
<dbReference type="InterPro" id="IPR001943">
    <property type="entry name" value="UVR_dom"/>
</dbReference>
<dbReference type="Gene3D" id="4.10.860.10">
    <property type="entry name" value="UVR domain"/>
    <property type="match status" value="1"/>
</dbReference>
<dbReference type="Proteomes" id="UP000064844">
    <property type="component" value="Chromosome"/>
</dbReference>
<dbReference type="KEGG" id="ibu:IB211_00535c"/>
<dbReference type="PROSITE" id="PS50151">
    <property type="entry name" value="UVR"/>
    <property type="match status" value="1"/>
</dbReference>
<keyword evidence="3" id="KW-1185">Reference proteome</keyword>
<dbReference type="AlphaFoldDB" id="A0A0S2W121"/>
<reference evidence="3" key="2">
    <citation type="submission" date="2015-04" db="EMBL/GenBank/DDBJ databases">
        <title>A butyrogenic pathway from the amino acid lysine in a human gut commensal.</title>
        <authorList>
            <person name="de Vos W.M."/>
            <person name="Bui N.T.P."/>
            <person name="Plugge C.M."/>
            <person name="Ritari J."/>
        </authorList>
    </citation>
    <scope>NUCLEOTIDE SEQUENCE [LARGE SCALE GENOMIC DNA]</scope>
    <source>
        <strain evidence="3">AF211</strain>
    </source>
</reference>
<dbReference type="EMBL" id="CP011307">
    <property type="protein sequence ID" value="ALP92930.1"/>
    <property type="molecule type" value="Genomic_DNA"/>
</dbReference>
<dbReference type="SUPFAM" id="SSF46600">
    <property type="entry name" value="C-terminal UvrC-binding domain of UvrB"/>
    <property type="match status" value="1"/>
</dbReference>
<dbReference type="Pfam" id="PF02151">
    <property type="entry name" value="UVR"/>
    <property type="match status" value="1"/>
</dbReference>
<dbReference type="InterPro" id="IPR036876">
    <property type="entry name" value="UVR_dom_sf"/>
</dbReference>